<name>A0A075G956_9ARCH</name>
<sequence>MTKTPSDKWKNNILKYKKQCQTILEVSNNIRYAGVINNYGRTLTGVIKPNLKPLLKSEDVKHEFFITSTLLSLRKNNTSFGKLDHVLLKHSKVNVLILQKSDVTFYISINSKEKSLEKIISSIKKII</sequence>
<organism evidence="1">
    <name type="scientific">uncultured marine thaumarchaeote KM3_05_H05</name>
    <dbReference type="NCBI Taxonomy" id="1455972"/>
    <lineage>
        <taxon>Archaea</taxon>
        <taxon>Nitrososphaerota</taxon>
        <taxon>environmental samples</taxon>
    </lineage>
</organism>
<proteinExistence type="predicted"/>
<accession>A0A075G956</accession>
<protein>
    <submittedName>
        <fullName evidence="1">Uncharacterized protein</fullName>
    </submittedName>
</protein>
<evidence type="ECO:0000313" key="1">
    <source>
        <dbReference type="EMBL" id="AIE98461.1"/>
    </source>
</evidence>
<dbReference type="EMBL" id="KF900536">
    <property type="protein sequence ID" value="AIE98461.1"/>
    <property type="molecule type" value="Genomic_DNA"/>
</dbReference>
<dbReference type="AlphaFoldDB" id="A0A075G956"/>
<reference evidence="1" key="1">
    <citation type="journal article" date="2014" name="Genome Biol. Evol.">
        <title>Pangenome evidence for extensive interdomain horizontal transfer affecting lineage core and shell genes in uncultured planktonic thaumarchaeota and euryarchaeota.</title>
        <authorList>
            <person name="Deschamps P."/>
            <person name="Zivanovic Y."/>
            <person name="Moreira D."/>
            <person name="Rodriguez-Valera F."/>
            <person name="Lopez-Garcia P."/>
        </authorList>
    </citation>
    <scope>NUCLEOTIDE SEQUENCE</scope>
</reference>